<name>A0AAV3XFG2_9CYAN</name>
<keyword evidence="1" id="KW-0597">Phosphoprotein</keyword>
<dbReference type="PANTHER" id="PTHR34139">
    <property type="entry name" value="UPF0331 PROTEIN MJ0127"/>
    <property type="match status" value="1"/>
</dbReference>
<evidence type="ECO:0000256" key="3">
    <source>
        <dbReference type="ARBA" id="ARBA00022722"/>
    </source>
</evidence>
<dbReference type="Proteomes" id="UP001050975">
    <property type="component" value="Unassembled WGS sequence"/>
</dbReference>
<dbReference type="InterPro" id="IPR008201">
    <property type="entry name" value="HepT-like"/>
</dbReference>
<evidence type="ECO:0000256" key="1">
    <source>
        <dbReference type="ARBA" id="ARBA00022553"/>
    </source>
</evidence>
<reference evidence="6" key="1">
    <citation type="submission" date="2019-10" db="EMBL/GenBank/DDBJ databases">
        <title>Draft genome sequece of Microseira wollei NIES-4236.</title>
        <authorList>
            <person name="Yamaguchi H."/>
            <person name="Suzuki S."/>
            <person name="Kawachi M."/>
        </authorList>
    </citation>
    <scope>NUCLEOTIDE SEQUENCE</scope>
    <source>
        <strain evidence="6">NIES-4236</strain>
    </source>
</reference>
<dbReference type="GO" id="GO:0016787">
    <property type="term" value="F:hydrolase activity"/>
    <property type="evidence" value="ECO:0007669"/>
    <property type="project" value="UniProtKB-KW"/>
</dbReference>
<evidence type="ECO:0000256" key="2">
    <source>
        <dbReference type="ARBA" id="ARBA00022649"/>
    </source>
</evidence>
<keyword evidence="3" id="KW-0540">Nuclease</keyword>
<dbReference type="AlphaFoldDB" id="A0AAV3XFG2"/>
<keyword evidence="5" id="KW-0378">Hydrolase</keyword>
<keyword evidence="4" id="KW-0547">Nucleotide-binding</keyword>
<evidence type="ECO:0008006" key="8">
    <source>
        <dbReference type="Google" id="ProtNLM"/>
    </source>
</evidence>
<comment type="caution">
    <text evidence="6">The sequence shown here is derived from an EMBL/GenBank/DDBJ whole genome shotgun (WGS) entry which is preliminary data.</text>
</comment>
<dbReference type="EMBL" id="BLAY01000060">
    <property type="protein sequence ID" value="GET39149.1"/>
    <property type="molecule type" value="Genomic_DNA"/>
</dbReference>
<keyword evidence="7" id="KW-1185">Reference proteome</keyword>
<protein>
    <recommendedName>
        <fullName evidence="8">DUF86 domain-containing protein</fullName>
    </recommendedName>
</protein>
<keyword evidence="2" id="KW-1277">Toxin-antitoxin system</keyword>
<gene>
    <name evidence="6" type="ORF">MiSe_39130</name>
</gene>
<dbReference type="Pfam" id="PF01934">
    <property type="entry name" value="HepT-like"/>
    <property type="match status" value="1"/>
</dbReference>
<dbReference type="InterPro" id="IPR051813">
    <property type="entry name" value="HepT_RNase_toxin"/>
</dbReference>
<evidence type="ECO:0000256" key="4">
    <source>
        <dbReference type="ARBA" id="ARBA00022741"/>
    </source>
</evidence>
<sequence length="95" mass="11072">MFIDDSVRLRHMLDAAREAISFAQNRTRSDLDNDRMLTLSLVKCVEIIGEAASRITNQRQNELPQIPWAQIIGMRNRLIHGYYDIKLDLVWDTIT</sequence>
<accession>A0AAV3XFG2</accession>
<dbReference type="GO" id="GO:0000166">
    <property type="term" value="F:nucleotide binding"/>
    <property type="evidence" value="ECO:0007669"/>
    <property type="project" value="UniProtKB-KW"/>
</dbReference>
<dbReference type="PANTHER" id="PTHR34139:SF1">
    <property type="entry name" value="RNASE MJ1380-RELATED"/>
    <property type="match status" value="1"/>
</dbReference>
<evidence type="ECO:0000313" key="6">
    <source>
        <dbReference type="EMBL" id="GET39149.1"/>
    </source>
</evidence>
<evidence type="ECO:0000256" key="5">
    <source>
        <dbReference type="ARBA" id="ARBA00022801"/>
    </source>
</evidence>
<dbReference type="GO" id="GO:0004540">
    <property type="term" value="F:RNA nuclease activity"/>
    <property type="evidence" value="ECO:0007669"/>
    <property type="project" value="InterPro"/>
</dbReference>
<evidence type="ECO:0000313" key="7">
    <source>
        <dbReference type="Proteomes" id="UP001050975"/>
    </source>
</evidence>
<dbReference type="RefSeq" id="WP_226584191.1">
    <property type="nucleotide sequence ID" value="NZ_BLAY01000060.1"/>
</dbReference>
<dbReference type="GO" id="GO:0110001">
    <property type="term" value="C:toxin-antitoxin complex"/>
    <property type="evidence" value="ECO:0007669"/>
    <property type="project" value="InterPro"/>
</dbReference>
<organism evidence="6 7">
    <name type="scientific">Microseira wollei NIES-4236</name>
    <dbReference type="NCBI Taxonomy" id="2530354"/>
    <lineage>
        <taxon>Bacteria</taxon>
        <taxon>Bacillati</taxon>
        <taxon>Cyanobacteriota</taxon>
        <taxon>Cyanophyceae</taxon>
        <taxon>Oscillatoriophycideae</taxon>
        <taxon>Aerosakkonematales</taxon>
        <taxon>Aerosakkonemataceae</taxon>
        <taxon>Microseira</taxon>
    </lineage>
</organism>
<proteinExistence type="predicted"/>